<feature type="domain" description="Acyl-CoA dehydrogenase/oxidase N-terminal" evidence="8">
    <location>
        <begin position="7"/>
        <end position="118"/>
    </location>
</feature>
<protein>
    <submittedName>
        <fullName evidence="9">Acyl-CoA dehydrogenase</fullName>
    </submittedName>
</protein>
<dbReference type="Gene3D" id="1.20.140.10">
    <property type="entry name" value="Butyryl-CoA Dehydrogenase, subunit A, domain 3"/>
    <property type="match status" value="1"/>
</dbReference>
<accession>A0ABQ3V123</accession>
<comment type="cofactor">
    <cofactor evidence="1 5">
        <name>FAD</name>
        <dbReference type="ChEBI" id="CHEBI:57692"/>
    </cofactor>
</comment>
<dbReference type="PANTHER" id="PTHR43884:SF12">
    <property type="entry name" value="ISOVALERYL-COA DEHYDROGENASE, MITOCHONDRIAL-RELATED"/>
    <property type="match status" value="1"/>
</dbReference>
<comment type="caution">
    <text evidence="9">The sequence shown here is derived from an EMBL/GenBank/DDBJ whole genome shotgun (WGS) entry which is preliminary data.</text>
</comment>
<feature type="domain" description="Acyl-CoA dehydrogenase/oxidase C-terminal" evidence="6">
    <location>
        <begin position="230"/>
        <end position="378"/>
    </location>
</feature>
<reference evidence="9 10" key="1">
    <citation type="journal article" date="2021" name="Int. J. Syst. Evol. Microbiol.">
        <title>Reticulibacter mediterranei gen. nov., sp. nov., within the new family Reticulibacteraceae fam. nov., and Ktedonospora formicarum gen. nov., sp. nov., Ktedonobacter robiniae sp. nov., Dictyobacter formicarum sp. nov. and Dictyobacter arantiisoli sp. nov., belonging to the class Ktedonobacteria.</title>
        <authorList>
            <person name="Yabe S."/>
            <person name="Zheng Y."/>
            <person name="Wang C.M."/>
            <person name="Sakai Y."/>
            <person name="Abe K."/>
            <person name="Yokota A."/>
            <person name="Donadio S."/>
            <person name="Cavaletti L."/>
            <person name="Monciardini P."/>
        </authorList>
    </citation>
    <scope>NUCLEOTIDE SEQUENCE [LARGE SCALE GENOMIC DNA]</scope>
    <source>
        <strain evidence="9 10">SOSP1-30</strain>
    </source>
</reference>
<dbReference type="EMBL" id="BNJG01000003">
    <property type="protein sequence ID" value="GHO58841.1"/>
    <property type="molecule type" value="Genomic_DNA"/>
</dbReference>
<keyword evidence="4 5" id="KW-0274">FAD</keyword>
<keyword evidence="5" id="KW-0560">Oxidoreductase</keyword>
<organism evidence="9 10">
    <name type="scientific">Ktedonobacter robiniae</name>
    <dbReference type="NCBI Taxonomy" id="2778365"/>
    <lineage>
        <taxon>Bacteria</taxon>
        <taxon>Bacillati</taxon>
        <taxon>Chloroflexota</taxon>
        <taxon>Ktedonobacteria</taxon>
        <taxon>Ktedonobacterales</taxon>
        <taxon>Ktedonobacteraceae</taxon>
        <taxon>Ktedonobacter</taxon>
    </lineage>
</organism>
<dbReference type="Proteomes" id="UP000654345">
    <property type="component" value="Unassembled WGS sequence"/>
</dbReference>
<dbReference type="PIRSF" id="PIRSF016578">
    <property type="entry name" value="HsaA"/>
    <property type="match status" value="1"/>
</dbReference>
<dbReference type="InterPro" id="IPR009100">
    <property type="entry name" value="AcylCoA_DH/oxidase_NM_dom_sf"/>
</dbReference>
<sequence length="383" mass="41649">MDFALNQEQQRVQEAACRFAQEEVAPVARAADETGEFPMHLVKRMGELGFLAGPVGREYGGAGLDFVSYALLCEELGRVDASVRGFLTVHAGLVALCIQNWGSEEQKRHILPRLASGESIGCYALTEVNAGSDAASMETTAREEGDSYVLNGEKIWITNGLSATTAIVFATLDRGLRHKGICAFLLEGNPPGCQRDPMPNKELGHRASEHARITFKECRVPRLALLGEPGQGFAIAMSALECGRIGVASGAVGIAQACLDACVDYTRQRRQFGQRLADFQMLQGTLADMAADVDAARLLTYRAAWTKDCGLPAMRATSIAKLFATEAAMRAASEAVLLHGNRGYSNEYPVERHYRDIKGLQIYEGTSHIQRVIIARDLVGRER</sequence>
<evidence type="ECO:0000256" key="2">
    <source>
        <dbReference type="ARBA" id="ARBA00009347"/>
    </source>
</evidence>
<keyword evidence="10" id="KW-1185">Reference proteome</keyword>
<evidence type="ECO:0000313" key="9">
    <source>
        <dbReference type="EMBL" id="GHO58841.1"/>
    </source>
</evidence>
<evidence type="ECO:0000259" key="8">
    <source>
        <dbReference type="Pfam" id="PF02771"/>
    </source>
</evidence>
<dbReference type="InterPro" id="IPR013786">
    <property type="entry name" value="AcylCoA_DH/ox_N"/>
</dbReference>
<comment type="similarity">
    <text evidence="2 5">Belongs to the acyl-CoA dehydrogenase family.</text>
</comment>
<dbReference type="InterPro" id="IPR006091">
    <property type="entry name" value="Acyl-CoA_Oxase/DH_mid-dom"/>
</dbReference>
<evidence type="ECO:0000256" key="5">
    <source>
        <dbReference type="RuleBase" id="RU362125"/>
    </source>
</evidence>
<dbReference type="Pfam" id="PF02771">
    <property type="entry name" value="Acyl-CoA_dh_N"/>
    <property type="match status" value="1"/>
</dbReference>
<evidence type="ECO:0000256" key="3">
    <source>
        <dbReference type="ARBA" id="ARBA00022630"/>
    </source>
</evidence>
<proteinExistence type="inferred from homology"/>
<dbReference type="Pfam" id="PF02770">
    <property type="entry name" value="Acyl-CoA_dh_M"/>
    <property type="match status" value="1"/>
</dbReference>
<dbReference type="SUPFAM" id="SSF56645">
    <property type="entry name" value="Acyl-CoA dehydrogenase NM domain-like"/>
    <property type="match status" value="1"/>
</dbReference>
<feature type="domain" description="Acyl-CoA oxidase/dehydrogenase middle" evidence="7">
    <location>
        <begin position="122"/>
        <end position="218"/>
    </location>
</feature>
<dbReference type="Gene3D" id="2.40.110.10">
    <property type="entry name" value="Butyryl-CoA Dehydrogenase, subunit A, domain 2"/>
    <property type="match status" value="1"/>
</dbReference>
<dbReference type="PROSITE" id="PS00072">
    <property type="entry name" value="ACYL_COA_DH_1"/>
    <property type="match status" value="1"/>
</dbReference>
<gene>
    <name evidence="9" type="ORF">KSB_73160</name>
</gene>
<keyword evidence="3 5" id="KW-0285">Flavoprotein</keyword>
<dbReference type="Gene3D" id="1.10.540.10">
    <property type="entry name" value="Acyl-CoA dehydrogenase/oxidase, N-terminal domain"/>
    <property type="match status" value="1"/>
</dbReference>
<dbReference type="InterPro" id="IPR046373">
    <property type="entry name" value="Acyl-CoA_Oxase/DH_mid-dom_sf"/>
</dbReference>
<dbReference type="InterPro" id="IPR037069">
    <property type="entry name" value="AcylCoA_DH/ox_N_sf"/>
</dbReference>
<evidence type="ECO:0000256" key="1">
    <source>
        <dbReference type="ARBA" id="ARBA00001974"/>
    </source>
</evidence>
<dbReference type="InterPro" id="IPR006089">
    <property type="entry name" value="Acyl-CoA_DH_CS"/>
</dbReference>
<evidence type="ECO:0000259" key="7">
    <source>
        <dbReference type="Pfam" id="PF02770"/>
    </source>
</evidence>
<name>A0ABQ3V123_9CHLR</name>
<dbReference type="InterPro" id="IPR009075">
    <property type="entry name" value="AcylCo_DH/oxidase_C"/>
</dbReference>
<evidence type="ECO:0000259" key="6">
    <source>
        <dbReference type="Pfam" id="PF00441"/>
    </source>
</evidence>
<dbReference type="PANTHER" id="PTHR43884">
    <property type="entry name" value="ACYL-COA DEHYDROGENASE"/>
    <property type="match status" value="1"/>
</dbReference>
<evidence type="ECO:0000313" key="10">
    <source>
        <dbReference type="Proteomes" id="UP000654345"/>
    </source>
</evidence>
<dbReference type="InterPro" id="IPR036250">
    <property type="entry name" value="AcylCo_DH-like_C"/>
</dbReference>
<dbReference type="SUPFAM" id="SSF47203">
    <property type="entry name" value="Acyl-CoA dehydrogenase C-terminal domain-like"/>
    <property type="match status" value="1"/>
</dbReference>
<dbReference type="RefSeq" id="WP_201375087.1">
    <property type="nucleotide sequence ID" value="NZ_BNJG01000003.1"/>
</dbReference>
<dbReference type="Pfam" id="PF00441">
    <property type="entry name" value="Acyl-CoA_dh_1"/>
    <property type="match status" value="1"/>
</dbReference>
<evidence type="ECO:0000256" key="4">
    <source>
        <dbReference type="ARBA" id="ARBA00022827"/>
    </source>
</evidence>